<dbReference type="GeneID" id="25361965"/>
<dbReference type="Pfam" id="PF13577">
    <property type="entry name" value="SnoaL_4"/>
    <property type="match status" value="1"/>
</dbReference>
<gene>
    <name evidence="3" type="ORF">AUEXF2481DRAFT_119208</name>
</gene>
<proteinExistence type="predicted"/>
<evidence type="ECO:0000313" key="3">
    <source>
        <dbReference type="EMBL" id="KER00135.1"/>
    </source>
</evidence>
<dbReference type="AlphaFoldDB" id="A0A074YVH0"/>
<organism evidence="3 4">
    <name type="scientific">Aureobasidium subglaciale (strain EXF-2481)</name>
    <name type="common">Aureobasidium pullulans var. subglaciale</name>
    <dbReference type="NCBI Taxonomy" id="1043005"/>
    <lineage>
        <taxon>Eukaryota</taxon>
        <taxon>Fungi</taxon>
        <taxon>Dikarya</taxon>
        <taxon>Ascomycota</taxon>
        <taxon>Pezizomycotina</taxon>
        <taxon>Dothideomycetes</taxon>
        <taxon>Dothideomycetidae</taxon>
        <taxon>Dothideales</taxon>
        <taxon>Saccotheciaceae</taxon>
        <taxon>Aureobasidium</taxon>
    </lineage>
</organism>
<dbReference type="InterPro" id="IPR032710">
    <property type="entry name" value="NTF2-like_dom_sf"/>
</dbReference>
<dbReference type="InParanoid" id="A0A074YVH0"/>
<dbReference type="OMA" id="KTFRIYE"/>
<dbReference type="Proteomes" id="UP000030641">
    <property type="component" value="Unassembled WGS sequence"/>
</dbReference>
<name>A0A074YVH0_AURSE</name>
<feature type="chain" id="PRO_5001703763" description="SnoaL-like domain-containing protein" evidence="1">
    <location>
        <begin position="20"/>
        <end position="178"/>
    </location>
</feature>
<feature type="domain" description="SnoaL-like" evidence="2">
    <location>
        <begin position="43"/>
        <end position="159"/>
    </location>
</feature>
<dbReference type="OrthoDB" id="2148716at2759"/>
<reference evidence="3 4" key="1">
    <citation type="journal article" date="2014" name="BMC Genomics">
        <title>Genome sequencing of four Aureobasidium pullulans varieties: biotechnological potential, stress tolerance, and description of new species.</title>
        <authorList>
            <person name="Gostin Ar C."/>
            <person name="Ohm R.A."/>
            <person name="Kogej T."/>
            <person name="Sonjak S."/>
            <person name="Turk M."/>
            <person name="Zajc J."/>
            <person name="Zalar P."/>
            <person name="Grube M."/>
            <person name="Sun H."/>
            <person name="Han J."/>
            <person name="Sharma A."/>
            <person name="Chiniquy J."/>
            <person name="Ngan C.Y."/>
            <person name="Lipzen A."/>
            <person name="Barry K."/>
            <person name="Grigoriev I.V."/>
            <person name="Gunde-Cimerman N."/>
        </authorList>
    </citation>
    <scope>NUCLEOTIDE SEQUENCE [LARGE SCALE GENOMIC DNA]</scope>
    <source>
        <strain evidence="3 4">EXF-2481</strain>
    </source>
</reference>
<dbReference type="SUPFAM" id="SSF54427">
    <property type="entry name" value="NTF2-like"/>
    <property type="match status" value="1"/>
</dbReference>
<dbReference type="InterPro" id="IPR037401">
    <property type="entry name" value="SnoaL-like"/>
</dbReference>
<evidence type="ECO:0000256" key="1">
    <source>
        <dbReference type="SAM" id="SignalP"/>
    </source>
</evidence>
<keyword evidence="4" id="KW-1185">Reference proteome</keyword>
<dbReference type="HOGENOM" id="CLU_1510295_0_0_1"/>
<dbReference type="Gene3D" id="3.10.450.50">
    <property type="match status" value="1"/>
</dbReference>
<evidence type="ECO:0000313" key="4">
    <source>
        <dbReference type="Proteomes" id="UP000030641"/>
    </source>
</evidence>
<evidence type="ECO:0000259" key="2">
    <source>
        <dbReference type="Pfam" id="PF13577"/>
    </source>
</evidence>
<accession>A0A074YVH0</accession>
<dbReference type="RefSeq" id="XP_013348626.1">
    <property type="nucleotide sequence ID" value="XM_013493172.1"/>
</dbReference>
<sequence length="178" mass="19840">MFVSNFVLVISALIYGAAANPYQLHPTVNSGSSLEAFEAAEYKLAWLIDSKNYTAFGEVLTNDVVYDSTDLGAYGGRSEGLEQTVAAIRSASAGARVSHIVTNSLVFDAITPTKWRTDTYITWSHWVEDALDDITKTFRIFYRCDDIWVLQNGAWKLQYSKVYNMGYGAEAPFYGKKS</sequence>
<protein>
    <recommendedName>
        <fullName evidence="2">SnoaL-like domain-containing protein</fullName>
    </recommendedName>
</protein>
<dbReference type="EMBL" id="KL584749">
    <property type="protein sequence ID" value="KER00135.1"/>
    <property type="molecule type" value="Genomic_DNA"/>
</dbReference>
<keyword evidence="1" id="KW-0732">Signal</keyword>
<feature type="signal peptide" evidence="1">
    <location>
        <begin position="1"/>
        <end position="19"/>
    </location>
</feature>